<dbReference type="AlphaFoldDB" id="A0A8S3HRN5"/>
<dbReference type="Gene3D" id="3.90.176.10">
    <property type="entry name" value="Toxin ADP-ribosyltransferase, Chain A, domain 1"/>
    <property type="match status" value="1"/>
</dbReference>
<accession>A0A8S3HRN5</accession>
<dbReference type="EMBL" id="CAJOBJ010331777">
    <property type="protein sequence ID" value="CAF5183747.1"/>
    <property type="molecule type" value="Genomic_DNA"/>
</dbReference>
<organism evidence="1 2">
    <name type="scientific">Rotaria magnacalcarata</name>
    <dbReference type="NCBI Taxonomy" id="392030"/>
    <lineage>
        <taxon>Eukaryota</taxon>
        <taxon>Metazoa</taxon>
        <taxon>Spiralia</taxon>
        <taxon>Gnathifera</taxon>
        <taxon>Rotifera</taxon>
        <taxon>Eurotatoria</taxon>
        <taxon>Bdelloidea</taxon>
        <taxon>Philodinida</taxon>
        <taxon>Philodinidae</taxon>
        <taxon>Rotaria</taxon>
    </lineage>
</organism>
<sequence length="260" mass="29418">MSSRFVNGALAELQDANRSPIFGYQHLPLVSLEKTMESIIPIVPEAKEYVLLAKQHCNRESTILTEDESAAIYLYSMPIGFFTRLNESLRAKDRKALKPWFFFLKLFITALEKLPSCERVIWRGVAGDVGSVFVDNDLQTWWSVNSCSKALNVVELYLGETGTVFAVDVDNDLQTWWSVNSCSKALNVVELYLGETGTVFAVDAKNGKDITSFSAFQEEQEVILMPGSRFFVKSKSLNFRNALYIVHLEEEHIPKEKNQA</sequence>
<evidence type="ECO:0000313" key="2">
    <source>
        <dbReference type="Proteomes" id="UP000681720"/>
    </source>
</evidence>
<evidence type="ECO:0000313" key="1">
    <source>
        <dbReference type="EMBL" id="CAF5183747.1"/>
    </source>
</evidence>
<proteinExistence type="predicted"/>
<evidence type="ECO:0008006" key="3">
    <source>
        <dbReference type="Google" id="ProtNLM"/>
    </source>
</evidence>
<dbReference type="SUPFAM" id="SSF56399">
    <property type="entry name" value="ADP-ribosylation"/>
    <property type="match status" value="1"/>
</dbReference>
<protein>
    <recommendedName>
        <fullName evidence="3">Mono(ADP-ribosyl)transferase</fullName>
    </recommendedName>
</protein>
<gene>
    <name evidence="1" type="ORF">GIL414_LOCUS70221</name>
</gene>
<name>A0A8S3HRN5_9BILA</name>
<dbReference type="Proteomes" id="UP000681720">
    <property type="component" value="Unassembled WGS sequence"/>
</dbReference>
<comment type="caution">
    <text evidence="1">The sequence shown here is derived from an EMBL/GenBank/DDBJ whole genome shotgun (WGS) entry which is preliminary data.</text>
</comment>
<reference evidence="1" key="1">
    <citation type="submission" date="2021-02" db="EMBL/GenBank/DDBJ databases">
        <authorList>
            <person name="Nowell W R."/>
        </authorList>
    </citation>
    <scope>NUCLEOTIDE SEQUENCE</scope>
</reference>